<comment type="caution">
    <text evidence="2">The sequence shown here is derived from an EMBL/GenBank/DDBJ whole genome shotgun (WGS) entry which is preliminary data.</text>
</comment>
<evidence type="ECO:0000256" key="1">
    <source>
        <dbReference type="SAM" id="MobiDB-lite"/>
    </source>
</evidence>
<dbReference type="AlphaFoldDB" id="A0A0G0LWQ7"/>
<accession>A0A0G0LWQ7</accession>
<name>A0A0G0LWQ7_9BACT</name>
<sequence>MSLDEKEHDSYRSYKITEEGLESRSSEEFNILSSRRFKDVLEGCTSIKVSRRIKGKGTILIELPNLYQAETAAQLLMDFKDGKIDIDGIDTD</sequence>
<dbReference type="Proteomes" id="UP000034774">
    <property type="component" value="Unassembled WGS sequence"/>
</dbReference>
<gene>
    <name evidence="2" type="ORF">UT17_C0002G0118</name>
</gene>
<evidence type="ECO:0000313" key="2">
    <source>
        <dbReference type="EMBL" id="KKQ92455.1"/>
    </source>
</evidence>
<protein>
    <submittedName>
        <fullName evidence="2">Uncharacterized protein</fullName>
    </submittedName>
</protein>
<proteinExistence type="predicted"/>
<evidence type="ECO:0000313" key="3">
    <source>
        <dbReference type="Proteomes" id="UP000034774"/>
    </source>
</evidence>
<reference evidence="2 3" key="1">
    <citation type="journal article" date="2015" name="Nature">
        <title>rRNA introns, odd ribosomes, and small enigmatic genomes across a large radiation of phyla.</title>
        <authorList>
            <person name="Brown C.T."/>
            <person name="Hug L.A."/>
            <person name="Thomas B.C."/>
            <person name="Sharon I."/>
            <person name="Castelle C.J."/>
            <person name="Singh A."/>
            <person name="Wilkins M.J."/>
            <person name="Williams K.H."/>
            <person name="Banfield J.F."/>
        </authorList>
    </citation>
    <scope>NUCLEOTIDE SEQUENCE [LARGE SCALE GENOMIC DNA]</scope>
</reference>
<dbReference type="EMBL" id="LBVU01000002">
    <property type="protein sequence ID" value="KKQ92455.1"/>
    <property type="molecule type" value="Genomic_DNA"/>
</dbReference>
<organism evidence="2 3">
    <name type="scientific">Candidatus Woesebacteria bacterium GW2011_GWB1_39_10</name>
    <dbReference type="NCBI Taxonomy" id="1618572"/>
    <lineage>
        <taxon>Bacteria</taxon>
        <taxon>Candidatus Woeseibacteriota</taxon>
    </lineage>
</organism>
<feature type="region of interest" description="Disordered" evidence="1">
    <location>
        <begin position="1"/>
        <end position="20"/>
    </location>
</feature>